<dbReference type="Gene3D" id="3.40.630.30">
    <property type="match status" value="1"/>
</dbReference>
<dbReference type="InterPro" id="IPR051908">
    <property type="entry name" value="Ribosomal_N-acetyltransferase"/>
</dbReference>
<gene>
    <name evidence="2" type="ORF">H4F98_06200</name>
</gene>
<dbReference type="SUPFAM" id="SSF55729">
    <property type="entry name" value="Acyl-CoA N-acyltransferases (Nat)"/>
    <property type="match status" value="1"/>
</dbReference>
<accession>A0A7W3Y5L7</accession>
<dbReference type="PANTHER" id="PTHR43441">
    <property type="entry name" value="RIBOSOMAL-PROTEIN-SERINE ACETYLTRANSFERASE"/>
    <property type="match status" value="1"/>
</dbReference>
<dbReference type="EMBL" id="JACHTF010000005">
    <property type="protein sequence ID" value="MBB1060164.1"/>
    <property type="molecule type" value="Genomic_DNA"/>
</dbReference>
<comment type="caution">
    <text evidence="2">The sequence shown here is derived from an EMBL/GenBank/DDBJ whole genome shotgun (WGS) entry which is preliminary data.</text>
</comment>
<dbReference type="InterPro" id="IPR000182">
    <property type="entry name" value="GNAT_dom"/>
</dbReference>
<dbReference type="Pfam" id="PF13302">
    <property type="entry name" value="Acetyltransf_3"/>
    <property type="match status" value="1"/>
</dbReference>
<dbReference type="GO" id="GO:0008999">
    <property type="term" value="F:protein-N-terminal-alanine acetyltransferase activity"/>
    <property type="evidence" value="ECO:0007669"/>
    <property type="project" value="TreeGrafter"/>
</dbReference>
<keyword evidence="2" id="KW-0808">Transferase</keyword>
<dbReference type="PROSITE" id="PS51186">
    <property type="entry name" value="GNAT"/>
    <property type="match status" value="1"/>
</dbReference>
<dbReference type="GO" id="GO:1990189">
    <property type="term" value="F:protein N-terminal-serine acetyltransferase activity"/>
    <property type="evidence" value="ECO:0007669"/>
    <property type="project" value="TreeGrafter"/>
</dbReference>
<dbReference type="Proteomes" id="UP000523196">
    <property type="component" value="Unassembled WGS sequence"/>
</dbReference>
<organism evidence="2 3">
    <name type="scientific">Marilutibacter spongiae</name>
    <dbReference type="NCBI Taxonomy" id="2025720"/>
    <lineage>
        <taxon>Bacteria</taxon>
        <taxon>Pseudomonadati</taxon>
        <taxon>Pseudomonadota</taxon>
        <taxon>Gammaproteobacteria</taxon>
        <taxon>Lysobacterales</taxon>
        <taxon>Lysobacteraceae</taxon>
        <taxon>Marilutibacter</taxon>
    </lineage>
</organism>
<dbReference type="GO" id="GO:0005737">
    <property type="term" value="C:cytoplasm"/>
    <property type="evidence" value="ECO:0007669"/>
    <property type="project" value="TreeGrafter"/>
</dbReference>
<reference evidence="2 3" key="1">
    <citation type="submission" date="2020-08" db="EMBL/GenBank/DDBJ databases">
        <authorList>
            <person name="Xu S."/>
            <person name="Li A."/>
        </authorList>
    </citation>
    <scope>NUCLEOTIDE SEQUENCE [LARGE SCALE GENOMIC DNA]</scope>
    <source>
        <strain evidence="2 3">119BY6-57</strain>
    </source>
</reference>
<sequence length="190" mass="21450">MTTRPAYQPPVLEGTRVRLRPYRDGDLPAFFGLHADPEVMRYGSHPAWTHPDQARDKFESSRHGNAPDRQVCWAIADRDDDRMLGGVTLFHVNAAQRMADFGYMLERASWGRGLAAEATTLALDHAFAVLGLRRIEADIDPRNSGSCRLAERLGFVHEGRLRERWEIAGETCDTAFYGLLARDWKTARPA</sequence>
<name>A0A7W3Y5L7_9GAMM</name>
<evidence type="ECO:0000313" key="3">
    <source>
        <dbReference type="Proteomes" id="UP000523196"/>
    </source>
</evidence>
<dbReference type="RefSeq" id="WP_182685922.1">
    <property type="nucleotide sequence ID" value="NZ_JACHTF010000005.1"/>
</dbReference>
<keyword evidence="3" id="KW-1185">Reference proteome</keyword>
<dbReference type="InterPro" id="IPR016181">
    <property type="entry name" value="Acyl_CoA_acyltransferase"/>
</dbReference>
<feature type="domain" description="N-acetyltransferase" evidence="1">
    <location>
        <begin position="17"/>
        <end position="183"/>
    </location>
</feature>
<dbReference type="AlphaFoldDB" id="A0A7W3Y5L7"/>
<evidence type="ECO:0000259" key="1">
    <source>
        <dbReference type="PROSITE" id="PS51186"/>
    </source>
</evidence>
<evidence type="ECO:0000313" key="2">
    <source>
        <dbReference type="EMBL" id="MBB1060164.1"/>
    </source>
</evidence>
<proteinExistence type="predicted"/>
<protein>
    <submittedName>
        <fullName evidence="2">GNAT family N-acetyltransferase</fullName>
    </submittedName>
</protein>
<dbReference type="PANTHER" id="PTHR43441:SF11">
    <property type="entry name" value="RIBOSOMAL-PROTEIN-SERINE ACETYLTRANSFERASE"/>
    <property type="match status" value="1"/>
</dbReference>